<protein>
    <submittedName>
        <fullName evidence="2">Uncharacterized protein</fullName>
    </submittedName>
</protein>
<dbReference type="EMBL" id="JAHXZJ010000002">
    <property type="protein sequence ID" value="KAH0564159.1"/>
    <property type="molecule type" value="Genomic_DNA"/>
</dbReference>
<evidence type="ECO:0000313" key="3">
    <source>
        <dbReference type="Proteomes" id="UP000826195"/>
    </source>
</evidence>
<name>A0AAV7J2C2_COTGL</name>
<dbReference type="Proteomes" id="UP000826195">
    <property type="component" value="Unassembled WGS sequence"/>
</dbReference>
<accession>A0AAV7J2C2</accession>
<gene>
    <name evidence="2" type="ORF">KQX54_009823</name>
</gene>
<dbReference type="AlphaFoldDB" id="A0AAV7J2C2"/>
<reference evidence="2 3" key="1">
    <citation type="journal article" date="2021" name="J. Hered.">
        <title>A chromosome-level genome assembly of the parasitoid wasp, Cotesia glomerata (Hymenoptera: Braconidae).</title>
        <authorList>
            <person name="Pinto B.J."/>
            <person name="Weis J.J."/>
            <person name="Gamble T."/>
            <person name="Ode P.J."/>
            <person name="Paul R."/>
            <person name="Zaspel J.M."/>
        </authorList>
    </citation>
    <scope>NUCLEOTIDE SEQUENCE [LARGE SCALE GENOMIC DNA]</scope>
    <source>
        <strain evidence="2">CgM1</strain>
    </source>
</reference>
<comment type="caution">
    <text evidence="2">The sequence shown here is derived from an EMBL/GenBank/DDBJ whole genome shotgun (WGS) entry which is preliminary data.</text>
</comment>
<evidence type="ECO:0000256" key="1">
    <source>
        <dbReference type="SAM" id="MobiDB-lite"/>
    </source>
</evidence>
<keyword evidence="3" id="KW-1185">Reference proteome</keyword>
<organism evidence="2 3">
    <name type="scientific">Cotesia glomerata</name>
    <name type="common">Lepidopteran parasitic wasp</name>
    <name type="synonym">Apanteles glomeratus</name>
    <dbReference type="NCBI Taxonomy" id="32391"/>
    <lineage>
        <taxon>Eukaryota</taxon>
        <taxon>Metazoa</taxon>
        <taxon>Ecdysozoa</taxon>
        <taxon>Arthropoda</taxon>
        <taxon>Hexapoda</taxon>
        <taxon>Insecta</taxon>
        <taxon>Pterygota</taxon>
        <taxon>Neoptera</taxon>
        <taxon>Endopterygota</taxon>
        <taxon>Hymenoptera</taxon>
        <taxon>Apocrita</taxon>
        <taxon>Ichneumonoidea</taxon>
        <taxon>Braconidae</taxon>
        <taxon>Microgastrinae</taxon>
        <taxon>Cotesia</taxon>
    </lineage>
</organism>
<proteinExistence type="predicted"/>
<sequence length="137" mass="15549">MSCCCWSWSRGLNSKQQEQEESCGGRKPRVKHGNSGWPFWTCHEFTGSEAISSWSGECRERDGLIVSGEERKDGKREDRTRWIREWNCYTGAPCSKGTRVRGTRGKGDLERGGGYHGYQKPQPMSTIREVSLTSGLR</sequence>
<feature type="region of interest" description="Disordered" evidence="1">
    <location>
        <begin position="99"/>
        <end position="137"/>
    </location>
</feature>
<evidence type="ECO:0000313" key="2">
    <source>
        <dbReference type="EMBL" id="KAH0564159.1"/>
    </source>
</evidence>